<feature type="transmembrane region" description="Helical" evidence="7">
    <location>
        <begin position="838"/>
        <end position="858"/>
    </location>
</feature>
<evidence type="ECO:0000256" key="4">
    <source>
        <dbReference type="ARBA" id="ARBA00022989"/>
    </source>
</evidence>
<dbReference type="InterPro" id="IPR036770">
    <property type="entry name" value="Ankyrin_rpt-contain_sf"/>
</dbReference>
<feature type="transmembrane region" description="Helical" evidence="7">
    <location>
        <begin position="1021"/>
        <end position="1041"/>
    </location>
</feature>
<dbReference type="Gene3D" id="1.10.287.70">
    <property type="match status" value="1"/>
</dbReference>
<evidence type="ECO:0000259" key="8">
    <source>
        <dbReference type="Pfam" id="PF00520"/>
    </source>
</evidence>
<dbReference type="SUPFAM" id="SSF50998">
    <property type="entry name" value="Quinoprotein alcohol dehydrogenase-like"/>
    <property type="match status" value="1"/>
</dbReference>
<evidence type="ECO:0000313" key="9">
    <source>
        <dbReference type="EMBL" id="CAD7704761.1"/>
    </source>
</evidence>
<dbReference type="EMBL" id="CAJHUC010002951">
    <property type="protein sequence ID" value="CAD7704761.1"/>
    <property type="molecule type" value="Genomic_DNA"/>
</dbReference>
<evidence type="ECO:0000256" key="1">
    <source>
        <dbReference type="ARBA" id="ARBA00004141"/>
    </source>
</evidence>
<gene>
    <name evidence="9" type="ORF">OSTQU699_LOCUS10116</name>
</gene>
<keyword evidence="2 7" id="KW-0812">Transmembrane</keyword>
<comment type="caution">
    <text evidence="9">The sequence shown here is derived from an EMBL/GenBank/DDBJ whole genome shotgun (WGS) entry which is preliminary data.</text>
</comment>
<dbReference type="GO" id="GO:0005216">
    <property type="term" value="F:monoatomic ion channel activity"/>
    <property type="evidence" value="ECO:0007669"/>
    <property type="project" value="InterPro"/>
</dbReference>
<feature type="transmembrane region" description="Helical" evidence="7">
    <location>
        <begin position="1104"/>
        <end position="1127"/>
    </location>
</feature>
<dbReference type="InterPro" id="IPR015943">
    <property type="entry name" value="WD40/YVTN_repeat-like_dom_sf"/>
</dbReference>
<name>A0A8S1JIC2_9CHLO</name>
<evidence type="ECO:0000256" key="6">
    <source>
        <dbReference type="SAM" id="MobiDB-lite"/>
    </source>
</evidence>
<evidence type="ECO:0000256" key="7">
    <source>
        <dbReference type="SAM" id="Phobius"/>
    </source>
</evidence>
<dbReference type="Gene3D" id="2.130.10.10">
    <property type="entry name" value="YVTN repeat-like/Quinoprotein amine dehydrogenase"/>
    <property type="match status" value="1"/>
</dbReference>
<proteinExistence type="predicted"/>
<feature type="domain" description="Ion transport" evidence="8">
    <location>
        <begin position="927"/>
        <end position="1175"/>
    </location>
</feature>
<keyword evidence="5 7" id="KW-0472">Membrane</keyword>
<feature type="region of interest" description="Disordered" evidence="6">
    <location>
        <begin position="168"/>
        <end position="198"/>
    </location>
</feature>
<feature type="transmembrane region" description="Helical" evidence="7">
    <location>
        <begin position="994"/>
        <end position="1015"/>
    </location>
</feature>
<dbReference type="Gene3D" id="1.25.40.20">
    <property type="entry name" value="Ankyrin repeat-containing domain"/>
    <property type="match status" value="1"/>
</dbReference>
<evidence type="ECO:0000313" key="10">
    <source>
        <dbReference type="Proteomes" id="UP000708148"/>
    </source>
</evidence>
<evidence type="ECO:0000256" key="5">
    <source>
        <dbReference type="ARBA" id="ARBA00023136"/>
    </source>
</evidence>
<dbReference type="Proteomes" id="UP000708148">
    <property type="component" value="Unassembled WGS sequence"/>
</dbReference>
<dbReference type="Pfam" id="PF00520">
    <property type="entry name" value="Ion_trans"/>
    <property type="match status" value="1"/>
</dbReference>
<dbReference type="InterPro" id="IPR024862">
    <property type="entry name" value="TRPV"/>
</dbReference>
<reference evidence="9" key="1">
    <citation type="submission" date="2020-12" db="EMBL/GenBank/DDBJ databases">
        <authorList>
            <person name="Iha C."/>
        </authorList>
    </citation>
    <scope>NUCLEOTIDE SEQUENCE</scope>
</reference>
<feature type="transmembrane region" description="Helical" evidence="7">
    <location>
        <begin position="1139"/>
        <end position="1164"/>
    </location>
</feature>
<protein>
    <recommendedName>
        <fullName evidence="8">Ion transport domain-containing protein</fullName>
    </recommendedName>
</protein>
<organism evidence="9 10">
    <name type="scientific">Ostreobium quekettii</name>
    <dbReference type="NCBI Taxonomy" id="121088"/>
    <lineage>
        <taxon>Eukaryota</taxon>
        <taxon>Viridiplantae</taxon>
        <taxon>Chlorophyta</taxon>
        <taxon>core chlorophytes</taxon>
        <taxon>Ulvophyceae</taxon>
        <taxon>TCBD clade</taxon>
        <taxon>Bryopsidales</taxon>
        <taxon>Ostreobineae</taxon>
        <taxon>Ostreobiaceae</taxon>
        <taxon>Ostreobium</taxon>
    </lineage>
</organism>
<keyword evidence="10" id="KW-1185">Reference proteome</keyword>
<sequence>MTCEGEIAWCQGLGERGLAAYADAAPAIVIWDMKMEEPVQMVHLAHLGTGPGRLGGRRSPPARVAASPDGAWIAVAARDHDGDAVTIRLQVFETRGMFTVLDVTQQLRSGDEAQWAQDLMFDQRGRRIILGVDHARLQVWFPMCLMHGTSTISLPLLQGVPFDASAPSAGLTSPALSSPGLASPGQPAAVDQRKSSPPKLCSFSHNGNALAIAFGSGMETDQPDEEVEVMVWKLCFCKPSGKGKVAPPLRGAWNGLHALALDSDGSRCVIAIKAALDTPARIVLWELGRPKVQDWALKMDADEGTVAAHLDQQYVWTTKPGDPPVAAVGFTTGGEVVVCDSMGVLTFYTTGNPNPTYKSNRQRSPGATCSISSIGSHAVVLKKNLPLEIWNLQTHQVTTYLDFTRQGFPYNGMTACGGLFLDGGVLLGNVGRGPLFVKPEGDLVVDMCGQEALIVGIEDGHPCVSVFNNRTLGLIRASQEHGERIEEFTGIRKGVKELRYAQDGQDVKEMDHSILAVSGNGRVVAAVTEYGSMRIWTPFAADMCLPNYRQLELQYSPFEGKEEKMMELLEEHGAAILNHPNHEGKSLFFRSVEEKNSAWVTVMVDWAREEGKTICLHACGPGAMAAKDPQTRNRDELSALDIALAARDGEMVRLLLDVVLDGPTTFSEAASVVEHSFPDLLRVFPALFEEALCSDRILRPVEASGLARKLEAPVDVFKNDNSFVVGAHNAQIYSSRQLSALFAECNSRVAKLLKEREKHVAELNHLDHHHGQMNYTCSDRTLPISCKILPWSNAAKVGREGALRQLRFRQPHADAFPSMAMKAIVAYKWDLFARRKMLVDLGLHVLLLLSYSLFWVKWENLLEIFAVESLPDWQYEVMLWISFLLAIWKLGQKGRQIRYLWRDGLEMEQRMTKRDAQGMNFGDSMWHFSGLRHWARSKWNILETVAYISVVATSIPEAIDYRTIGSKETLDVWEYYQSTHCMAAATSLLLWWKLLYYAAATRATAPLVVALFQVFWDVRYFLVLFAANFLGFTTAVHILLLDDVKCQCADFESTATQFTLNATGNITSLQGVFNEFDGGETNFKGESECESTPRGYLDPEDRDLFCGAYAGWYRVSVTMVGMMLGQFDPATFNLASNRYFSVMIFSLYLLISFIMLLNLLIAIISDSFDNVRRNEEAQFLIGRAEVIEDLEDRMLSRHKEAVQKKIGRYLYVLEPEEKSRHGIWHGRIRALENTVKEELLKVERRLDSKVDGVKMEILEALQGGPIRRTVSRLRGDISLRWTG</sequence>
<dbReference type="InterPro" id="IPR005821">
    <property type="entry name" value="Ion_trans_dom"/>
</dbReference>
<dbReference type="InterPro" id="IPR011047">
    <property type="entry name" value="Quinoprotein_ADH-like_sf"/>
</dbReference>
<feature type="compositionally biased region" description="Low complexity" evidence="6">
    <location>
        <begin position="170"/>
        <end position="185"/>
    </location>
</feature>
<evidence type="ECO:0000256" key="2">
    <source>
        <dbReference type="ARBA" id="ARBA00022692"/>
    </source>
</evidence>
<accession>A0A8S1JIC2</accession>
<dbReference type="GO" id="GO:0005886">
    <property type="term" value="C:plasma membrane"/>
    <property type="evidence" value="ECO:0007669"/>
    <property type="project" value="TreeGrafter"/>
</dbReference>
<dbReference type="GO" id="GO:0098703">
    <property type="term" value="P:calcium ion import across plasma membrane"/>
    <property type="evidence" value="ECO:0007669"/>
    <property type="project" value="TreeGrafter"/>
</dbReference>
<keyword evidence="4 7" id="KW-1133">Transmembrane helix</keyword>
<dbReference type="PANTHER" id="PTHR10582">
    <property type="entry name" value="TRANSIENT RECEPTOR POTENTIAL ION CHANNEL PROTEIN"/>
    <property type="match status" value="1"/>
</dbReference>
<dbReference type="PANTHER" id="PTHR10582:SF2">
    <property type="entry name" value="INACTIVE"/>
    <property type="match status" value="1"/>
</dbReference>
<evidence type="ECO:0000256" key="3">
    <source>
        <dbReference type="ARBA" id="ARBA00022737"/>
    </source>
</evidence>
<keyword evidence="3" id="KW-0677">Repeat</keyword>
<comment type="subcellular location">
    <subcellularLocation>
        <location evidence="1">Membrane</location>
        <topology evidence="1">Multi-pass membrane protein</topology>
    </subcellularLocation>
</comment>